<dbReference type="OrthoDB" id="2931934at2"/>
<evidence type="ECO:0000313" key="1">
    <source>
        <dbReference type="EMBL" id="ABW19189.1"/>
    </source>
</evidence>
<proteinExistence type="predicted"/>
<dbReference type="AlphaFoldDB" id="A8MGG6"/>
<reference evidence="2" key="1">
    <citation type="submission" date="2007-10" db="EMBL/GenBank/DDBJ databases">
        <title>Complete genome of Alkaliphilus oremlandii OhILAs.</title>
        <authorList>
            <person name="Copeland A."/>
            <person name="Lucas S."/>
            <person name="Lapidus A."/>
            <person name="Barry K."/>
            <person name="Detter J.C."/>
            <person name="Glavina del Rio T."/>
            <person name="Hammon N."/>
            <person name="Israni S."/>
            <person name="Dalin E."/>
            <person name="Tice H."/>
            <person name="Pitluck S."/>
            <person name="Chain P."/>
            <person name="Malfatti S."/>
            <person name="Shin M."/>
            <person name="Vergez L."/>
            <person name="Schmutz J."/>
            <person name="Larimer F."/>
            <person name="Land M."/>
            <person name="Hauser L."/>
            <person name="Kyrpides N."/>
            <person name="Mikhailova N."/>
            <person name="Stolz J.F."/>
            <person name="Dawson A."/>
            <person name="Fisher E."/>
            <person name="Crable B."/>
            <person name="Perera E."/>
            <person name="Lisak J."/>
            <person name="Ranganathan M."/>
            <person name="Basu P."/>
            <person name="Richardson P."/>
        </authorList>
    </citation>
    <scope>NUCLEOTIDE SEQUENCE [LARGE SCALE GENOMIC DNA]</scope>
    <source>
        <strain evidence="2">OhILAs</strain>
    </source>
</reference>
<dbReference type="RefSeq" id="WP_012159501.1">
    <property type="nucleotide sequence ID" value="NC_009922.1"/>
</dbReference>
<name>A8MGG6_ALKOO</name>
<gene>
    <name evidence="1" type="ordered locus">Clos_1648</name>
</gene>
<organism evidence="1 2">
    <name type="scientific">Alkaliphilus oremlandii (strain OhILAs)</name>
    <name type="common">Clostridium oremlandii (strain OhILAs)</name>
    <dbReference type="NCBI Taxonomy" id="350688"/>
    <lineage>
        <taxon>Bacteria</taxon>
        <taxon>Bacillati</taxon>
        <taxon>Bacillota</taxon>
        <taxon>Clostridia</taxon>
        <taxon>Peptostreptococcales</taxon>
        <taxon>Natronincolaceae</taxon>
        <taxon>Alkaliphilus</taxon>
    </lineage>
</organism>
<accession>A8MGG6</accession>
<dbReference type="Proteomes" id="UP000000269">
    <property type="component" value="Chromosome"/>
</dbReference>
<keyword evidence="2" id="KW-1185">Reference proteome</keyword>
<protein>
    <submittedName>
        <fullName evidence="1">Uncharacterized protein</fullName>
    </submittedName>
</protein>
<dbReference type="KEGG" id="aoe:Clos_1648"/>
<sequence length="77" mass="8926">MDKDVNQEVNKDYLIKQVKDGDRIISETYKFRNAIVEVVAPPPMTEEEIQKVLDDMHNVAWKIIEDLVAKGDRDVIL</sequence>
<evidence type="ECO:0000313" key="2">
    <source>
        <dbReference type="Proteomes" id="UP000000269"/>
    </source>
</evidence>
<dbReference type="HOGENOM" id="CLU_2630285_0_0_9"/>
<dbReference type="EMBL" id="CP000853">
    <property type="protein sequence ID" value="ABW19189.1"/>
    <property type="molecule type" value="Genomic_DNA"/>
</dbReference>